<sequence length="167" mass="18561">MLADEEMAEARRHPSSSSSWSGRPQLSERQAAALLAEEIEQQEGDDDEPVIDAPPAPKMRRPVKRLRAKKIRRPEPELPVVPQPHMLDGLPSTSTTTTTTPASVTRVRRQQGADRGDGDPTDQAVDESRVKRHGHMGSTGPVHSFVKTDKHGHYKWGVRHHVGHHFA</sequence>
<name>A0AAV7X9S8_9NEOP</name>
<evidence type="ECO:0000313" key="2">
    <source>
        <dbReference type="EMBL" id="KAJ1522692.1"/>
    </source>
</evidence>
<dbReference type="AlphaFoldDB" id="A0AAV7X9S8"/>
<protein>
    <submittedName>
        <fullName evidence="2">Uncharacterized protein</fullName>
    </submittedName>
</protein>
<dbReference type="Proteomes" id="UP001075354">
    <property type="component" value="Chromosome 11"/>
</dbReference>
<accession>A0AAV7X9S8</accession>
<feature type="compositionally biased region" description="Low complexity" evidence="1">
    <location>
        <begin position="15"/>
        <end position="36"/>
    </location>
</feature>
<reference evidence="2" key="1">
    <citation type="submission" date="2022-12" db="EMBL/GenBank/DDBJ databases">
        <title>Chromosome-level genome assembly of the bean flower thrips Megalurothrips usitatus.</title>
        <authorList>
            <person name="Ma L."/>
            <person name="Liu Q."/>
            <person name="Li H."/>
            <person name="Cai W."/>
        </authorList>
    </citation>
    <scope>NUCLEOTIDE SEQUENCE</scope>
    <source>
        <strain evidence="2">Cailab_2022a</strain>
    </source>
</reference>
<proteinExistence type="predicted"/>
<feature type="region of interest" description="Disordered" evidence="1">
    <location>
        <begin position="1"/>
        <end position="146"/>
    </location>
</feature>
<gene>
    <name evidence="2" type="ORF">ONE63_001853</name>
</gene>
<keyword evidence="3" id="KW-1185">Reference proteome</keyword>
<feature type="compositionally biased region" description="Basic residues" evidence="1">
    <location>
        <begin position="58"/>
        <end position="72"/>
    </location>
</feature>
<feature type="compositionally biased region" description="Acidic residues" evidence="1">
    <location>
        <begin position="37"/>
        <end position="50"/>
    </location>
</feature>
<evidence type="ECO:0000313" key="3">
    <source>
        <dbReference type="Proteomes" id="UP001075354"/>
    </source>
</evidence>
<evidence type="ECO:0000256" key="1">
    <source>
        <dbReference type="SAM" id="MobiDB-lite"/>
    </source>
</evidence>
<dbReference type="EMBL" id="JAPTSV010000011">
    <property type="protein sequence ID" value="KAJ1522692.1"/>
    <property type="molecule type" value="Genomic_DNA"/>
</dbReference>
<comment type="caution">
    <text evidence="2">The sequence shown here is derived from an EMBL/GenBank/DDBJ whole genome shotgun (WGS) entry which is preliminary data.</text>
</comment>
<organism evidence="2 3">
    <name type="scientific">Megalurothrips usitatus</name>
    <name type="common">bean blossom thrips</name>
    <dbReference type="NCBI Taxonomy" id="439358"/>
    <lineage>
        <taxon>Eukaryota</taxon>
        <taxon>Metazoa</taxon>
        <taxon>Ecdysozoa</taxon>
        <taxon>Arthropoda</taxon>
        <taxon>Hexapoda</taxon>
        <taxon>Insecta</taxon>
        <taxon>Pterygota</taxon>
        <taxon>Neoptera</taxon>
        <taxon>Paraneoptera</taxon>
        <taxon>Thysanoptera</taxon>
        <taxon>Terebrantia</taxon>
        <taxon>Thripoidea</taxon>
        <taxon>Thripidae</taxon>
        <taxon>Megalurothrips</taxon>
    </lineage>
</organism>